<dbReference type="CDD" id="cd06661">
    <property type="entry name" value="GGCT_like"/>
    <property type="match status" value="1"/>
</dbReference>
<dbReference type="Gene3D" id="3.10.490.10">
    <property type="entry name" value="Gamma-glutamyl cyclotransferase-like"/>
    <property type="match status" value="1"/>
</dbReference>
<evidence type="ECO:0000313" key="3">
    <source>
        <dbReference type="Proteomes" id="UP000251002"/>
    </source>
</evidence>
<feature type="domain" description="Gamma-glutamylcyclotransferase AIG2-like" evidence="1">
    <location>
        <begin position="3"/>
        <end position="120"/>
    </location>
</feature>
<dbReference type="InterPro" id="IPR036568">
    <property type="entry name" value="GGCT-like_sf"/>
</dbReference>
<keyword evidence="2" id="KW-0808">Transferase</keyword>
<protein>
    <submittedName>
        <fullName evidence="2">Gamma-glutamylcyclotransferase</fullName>
    </submittedName>
</protein>
<dbReference type="Proteomes" id="UP000251002">
    <property type="component" value="Unassembled WGS sequence"/>
</dbReference>
<evidence type="ECO:0000259" key="1">
    <source>
        <dbReference type="Pfam" id="PF06094"/>
    </source>
</evidence>
<dbReference type="Pfam" id="PF06094">
    <property type="entry name" value="GGACT"/>
    <property type="match status" value="1"/>
</dbReference>
<sequence length="124" mass="13675">MLLFVYGTLKTGGKYHFYLEEASLKAEQAVAAGSLYDTGLGYPAMSLEGTDQIHGEVYEIPEVLWPALDFLEDCTGDELTDLYEKSVIPVEVNGEVLEATVYLAKDKSLLKTKISSGNWDIAYV</sequence>
<gene>
    <name evidence="2" type="ORF">DP120_04535</name>
</gene>
<comment type="caution">
    <text evidence="2">The sequence shown here is derived from an EMBL/GenBank/DDBJ whole genome shotgun (WGS) entry which is preliminary data.</text>
</comment>
<dbReference type="InterPro" id="IPR013024">
    <property type="entry name" value="GGCT-like"/>
</dbReference>
<dbReference type="SUPFAM" id="SSF110857">
    <property type="entry name" value="Gamma-glutamyl cyclotransferase-like"/>
    <property type="match status" value="1"/>
</dbReference>
<evidence type="ECO:0000313" key="2">
    <source>
        <dbReference type="EMBL" id="RAZ81547.1"/>
    </source>
</evidence>
<proteinExistence type="predicted"/>
<dbReference type="GO" id="GO:0016740">
    <property type="term" value="F:transferase activity"/>
    <property type="evidence" value="ECO:0007669"/>
    <property type="project" value="UniProtKB-KW"/>
</dbReference>
<name>A0A365L8H0_9BACL</name>
<dbReference type="AlphaFoldDB" id="A0A365L8H0"/>
<dbReference type="RefSeq" id="WP_112222209.1">
    <property type="nucleotide sequence ID" value="NZ_CP047673.1"/>
</dbReference>
<reference evidence="2 3" key="1">
    <citation type="submission" date="2018-06" db="EMBL/GenBank/DDBJ databases">
        <title>The draft genome sequences of strains SCU63 and S1.</title>
        <authorList>
            <person name="Gan L."/>
        </authorList>
    </citation>
    <scope>NUCLEOTIDE SEQUENCE [LARGE SCALE GENOMIC DNA]</scope>
    <source>
        <strain evidence="2 3">SCU63</strain>
    </source>
</reference>
<dbReference type="InterPro" id="IPR009288">
    <property type="entry name" value="AIG2-like_dom"/>
</dbReference>
<dbReference type="EMBL" id="QLZR01000001">
    <property type="protein sequence ID" value="RAZ81547.1"/>
    <property type="molecule type" value="Genomic_DNA"/>
</dbReference>
<accession>A0A365L8H0</accession>
<keyword evidence="3" id="KW-1185">Reference proteome</keyword>
<organism evidence="2 3">
    <name type="scientific">Planococcus halotolerans</name>
    <dbReference type="NCBI Taxonomy" id="2233542"/>
    <lineage>
        <taxon>Bacteria</taxon>
        <taxon>Bacillati</taxon>
        <taxon>Bacillota</taxon>
        <taxon>Bacilli</taxon>
        <taxon>Bacillales</taxon>
        <taxon>Caryophanaceae</taxon>
        <taxon>Planococcus</taxon>
    </lineage>
</organism>